<organism evidence="7 8">
    <name type="scientific">Terfezia boudieri ATCC MYA-4762</name>
    <dbReference type="NCBI Taxonomy" id="1051890"/>
    <lineage>
        <taxon>Eukaryota</taxon>
        <taxon>Fungi</taxon>
        <taxon>Dikarya</taxon>
        <taxon>Ascomycota</taxon>
        <taxon>Pezizomycotina</taxon>
        <taxon>Pezizomycetes</taxon>
        <taxon>Pezizales</taxon>
        <taxon>Pezizaceae</taxon>
        <taxon>Terfezia</taxon>
    </lineage>
</organism>
<evidence type="ECO:0000256" key="1">
    <source>
        <dbReference type="ARBA" id="ARBA00005375"/>
    </source>
</evidence>
<gene>
    <name evidence="7" type="ORF">L211DRAFT_779811</name>
</gene>
<dbReference type="Gene3D" id="3.40.50.1240">
    <property type="entry name" value="Phosphoglycerate mutase-like"/>
    <property type="match status" value="1"/>
</dbReference>
<dbReference type="GO" id="GO:0016158">
    <property type="term" value="F:inositol hexakisphosphate 3-phosphatase activity"/>
    <property type="evidence" value="ECO:0007669"/>
    <property type="project" value="UniProtKB-EC"/>
</dbReference>
<feature type="disulfide bond" evidence="6">
    <location>
        <begin position="439"/>
        <end position="447"/>
    </location>
</feature>
<feature type="active site" description="Nucleophile" evidence="5">
    <location>
        <position position="91"/>
    </location>
</feature>
<reference evidence="7 8" key="1">
    <citation type="journal article" date="2018" name="Nat. Ecol. Evol.">
        <title>Pezizomycetes genomes reveal the molecular basis of ectomycorrhizal truffle lifestyle.</title>
        <authorList>
            <person name="Murat C."/>
            <person name="Payen T."/>
            <person name="Noel B."/>
            <person name="Kuo A."/>
            <person name="Morin E."/>
            <person name="Chen J."/>
            <person name="Kohler A."/>
            <person name="Krizsan K."/>
            <person name="Balestrini R."/>
            <person name="Da Silva C."/>
            <person name="Montanini B."/>
            <person name="Hainaut M."/>
            <person name="Levati E."/>
            <person name="Barry K.W."/>
            <person name="Belfiori B."/>
            <person name="Cichocki N."/>
            <person name="Clum A."/>
            <person name="Dockter R.B."/>
            <person name="Fauchery L."/>
            <person name="Guy J."/>
            <person name="Iotti M."/>
            <person name="Le Tacon F."/>
            <person name="Lindquist E.A."/>
            <person name="Lipzen A."/>
            <person name="Malagnac F."/>
            <person name="Mello A."/>
            <person name="Molinier V."/>
            <person name="Miyauchi S."/>
            <person name="Poulain J."/>
            <person name="Riccioni C."/>
            <person name="Rubini A."/>
            <person name="Sitrit Y."/>
            <person name="Splivallo R."/>
            <person name="Traeger S."/>
            <person name="Wang M."/>
            <person name="Zifcakova L."/>
            <person name="Wipf D."/>
            <person name="Zambonelli A."/>
            <person name="Paolocci F."/>
            <person name="Nowrousian M."/>
            <person name="Ottonello S."/>
            <person name="Baldrian P."/>
            <person name="Spatafora J.W."/>
            <person name="Henrissat B."/>
            <person name="Nagy L.G."/>
            <person name="Aury J.M."/>
            <person name="Wincker P."/>
            <person name="Grigoriev I.V."/>
            <person name="Bonfante P."/>
            <person name="Martin F.M."/>
        </authorList>
    </citation>
    <scope>NUCLEOTIDE SEQUENCE [LARGE SCALE GENOMIC DNA]</scope>
    <source>
        <strain evidence="7 8">ATCC MYA-4762</strain>
    </source>
</reference>
<dbReference type="AlphaFoldDB" id="A0A3N4M2I2"/>
<keyword evidence="4" id="KW-0325">Glycoprotein</keyword>
<comment type="similarity">
    <text evidence="1">Belongs to the histidine acid phosphatase family.</text>
</comment>
<evidence type="ECO:0000256" key="3">
    <source>
        <dbReference type="ARBA" id="ARBA00022801"/>
    </source>
</evidence>
<dbReference type="OrthoDB" id="6509975at2759"/>
<dbReference type="SUPFAM" id="SSF53254">
    <property type="entry name" value="Phosphoglycerate mutase-like"/>
    <property type="match status" value="1"/>
</dbReference>
<dbReference type="PANTHER" id="PTHR20963">
    <property type="entry name" value="MULTIPLE INOSITOL POLYPHOSPHATE PHOSPHATASE-RELATED"/>
    <property type="match status" value="1"/>
</dbReference>
<dbReference type="Pfam" id="PF00328">
    <property type="entry name" value="His_Phos_2"/>
    <property type="match status" value="1"/>
</dbReference>
<dbReference type="Proteomes" id="UP000267821">
    <property type="component" value="Unassembled WGS sequence"/>
</dbReference>
<dbReference type="PROSITE" id="PS00616">
    <property type="entry name" value="HIS_ACID_PHOSPHAT_1"/>
    <property type="match status" value="1"/>
</dbReference>
<dbReference type="EC" id="3.1.3.8" evidence="2"/>
<feature type="disulfide bond" evidence="6">
    <location>
        <begin position="80"/>
        <end position="410"/>
    </location>
</feature>
<dbReference type="FunCoup" id="A0A3N4M2I2">
    <property type="interactions" value="425"/>
</dbReference>
<keyword evidence="8" id="KW-1185">Reference proteome</keyword>
<dbReference type="CDD" id="cd07061">
    <property type="entry name" value="HP_HAP_like"/>
    <property type="match status" value="1"/>
</dbReference>
<dbReference type="InterPro" id="IPR000560">
    <property type="entry name" value="His_Pase_clade-2"/>
</dbReference>
<keyword evidence="3" id="KW-0378">Hydrolase</keyword>
<evidence type="ECO:0000256" key="4">
    <source>
        <dbReference type="ARBA" id="ARBA00023180"/>
    </source>
</evidence>
<feature type="active site" description="Proton donor" evidence="5">
    <location>
        <position position="361"/>
    </location>
</feature>
<evidence type="ECO:0000256" key="2">
    <source>
        <dbReference type="ARBA" id="ARBA00012632"/>
    </source>
</evidence>
<protein>
    <recommendedName>
        <fullName evidence="2">3-phytase</fullName>
        <ecNumber evidence="2">3.1.3.8</ecNumber>
    </recommendedName>
</protein>
<dbReference type="InterPro" id="IPR016274">
    <property type="entry name" value="Histidine_acid_Pase_euk"/>
</dbReference>
<dbReference type="STRING" id="1051890.A0A3N4M2I2"/>
<dbReference type="InterPro" id="IPR033379">
    <property type="entry name" value="Acid_Pase_AS"/>
</dbReference>
<dbReference type="GO" id="GO:0009277">
    <property type="term" value="C:fungal-type cell wall"/>
    <property type="evidence" value="ECO:0007669"/>
    <property type="project" value="TreeGrafter"/>
</dbReference>
<dbReference type="GO" id="GO:0003993">
    <property type="term" value="F:acid phosphatase activity"/>
    <property type="evidence" value="ECO:0007669"/>
    <property type="project" value="TreeGrafter"/>
</dbReference>
<dbReference type="PIRSF" id="PIRSF000894">
    <property type="entry name" value="Acid_phosphatase"/>
    <property type="match status" value="1"/>
</dbReference>
<dbReference type="EMBL" id="ML121531">
    <property type="protein sequence ID" value="RPB27592.1"/>
    <property type="molecule type" value="Genomic_DNA"/>
</dbReference>
<proteinExistence type="inferred from homology"/>
<dbReference type="InParanoid" id="A0A3N4M2I2"/>
<keyword evidence="6" id="KW-1015">Disulfide bond</keyword>
<evidence type="ECO:0000313" key="7">
    <source>
        <dbReference type="EMBL" id="RPB27592.1"/>
    </source>
</evidence>
<feature type="disulfide bond" evidence="6">
    <location>
        <begin position="287"/>
        <end position="300"/>
    </location>
</feature>
<evidence type="ECO:0000256" key="5">
    <source>
        <dbReference type="PIRSR" id="PIRSR000894-1"/>
    </source>
</evidence>
<sequence length="492" mass="55010">MGVYFLLALSFFCFAASILLLLLPQSFPLHLILPFKFVKQQETDKLSAQWNILYHLGGNGPWIPKIDGVVDGGIAIPNGCKIDMIHMMSRHGERYPTQNAGARMIALVERIKSTGRKMKGALTFMNNWDYFSHAPHQHFEQLTTTGPYAGTLEAFGTGVKFRTRYHHLWNDTTPHPPPTIFWASEADRVVDTAKYFGAGFFGLDYEQSGRAKLEIISEAADKGGNTLTPGDTCTKYLEDQETGRSLGEQMLFKYSSTYLPVIAKRLEEENPGFEFTDSEVFSMQEMCGFETTVRGSSKWCNVFSQDEWLKFEYARDVIHFYRAGPGNPYAMAMGWLWLNATANLIQKGPEAGPVFLSFGHDGDIIPMLAALGLFDDKKKLPIDEVYTNRRWRTSQIVPMGGRILLERMVCSADPSHDDSQAGVFIRFNVNDGIVALPGCDSGPGESCPLDKLMAHVAERGSMGGDFRKTCGLPEWAPDRLTFLRQPGRVHVA</sequence>
<dbReference type="PANTHER" id="PTHR20963:SF18">
    <property type="entry name" value="ACID PHOSPHATASE PHO11-RELATED"/>
    <property type="match status" value="1"/>
</dbReference>
<evidence type="ECO:0000313" key="8">
    <source>
        <dbReference type="Proteomes" id="UP000267821"/>
    </source>
</evidence>
<name>A0A3N4M2I2_9PEZI</name>
<dbReference type="InterPro" id="IPR029033">
    <property type="entry name" value="His_PPase_superfam"/>
</dbReference>
<accession>A0A3N4M2I2</accession>
<evidence type="ECO:0000256" key="6">
    <source>
        <dbReference type="PIRSR" id="PIRSR000894-2"/>
    </source>
</evidence>